<dbReference type="Gene3D" id="3.90.640.10">
    <property type="entry name" value="Actin, Chain A, domain 4"/>
    <property type="match status" value="1"/>
</dbReference>
<dbReference type="EMBL" id="AGSI01000002">
    <property type="protein sequence ID" value="EIE26597.1"/>
    <property type="molecule type" value="Genomic_DNA"/>
</dbReference>
<evidence type="ECO:0000256" key="3">
    <source>
        <dbReference type="ARBA" id="ARBA00022741"/>
    </source>
</evidence>
<dbReference type="OrthoDB" id="5132116at2759"/>
<dbReference type="CDD" id="cd10220">
    <property type="entry name" value="ASKHA_NBD_Arp2"/>
    <property type="match status" value="1"/>
</dbReference>
<reference evidence="7 8" key="1">
    <citation type="journal article" date="2012" name="Genome Biol.">
        <title>The genome of the polar eukaryotic microalga coccomyxa subellipsoidea reveals traits of cold adaptation.</title>
        <authorList>
            <person name="Blanc G."/>
            <person name="Agarkova I."/>
            <person name="Grimwood J."/>
            <person name="Kuo A."/>
            <person name="Brueggeman A."/>
            <person name="Dunigan D."/>
            <person name="Gurnon J."/>
            <person name="Ladunga I."/>
            <person name="Lindquist E."/>
            <person name="Lucas S."/>
            <person name="Pangilinan J."/>
            <person name="Proschold T."/>
            <person name="Salamov A."/>
            <person name="Schmutz J."/>
            <person name="Weeks D."/>
            <person name="Yamada T."/>
            <person name="Claverie J.M."/>
            <person name="Grigoriev I."/>
            <person name="Van Etten J."/>
            <person name="Lomsadze A."/>
            <person name="Borodovsky M."/>
        </authorList>
    </citation>
    <scope>NUCLEOTIDE SEQUENCE [LARGE SCALE GENOMIC DNA]</scope>
    <source>
        <strain evidence="7 8">C-169</strain>
    </source>
</reference>
<evidence type="ECO:0000256" key="6">
    <source>
        <dbReference type="RuleBase" id="RU000487"/>
    </source>
</evidence>
<dbReference type="PROSITE" id="PS01132">
    <property type="entry name" value="ACTINS_ACT_LIKE"/>
    <property type="match status" value="1"/>
</dbReference>
<gene>
    <name evidence="7" type="ORF">COCSUDRAFT_12008</name>
</gene>
<sequence length="395" mass="44114">MPGPSSTEGVSGRVIVCDNGTGFVKCGFAGDISPRAVFPCVVGRPINGLADTGQKVFVGNDCTNRRHELDISYPVSNGLVQSWEDMQHVWDHTFEDVLRMDSHARAESRILLTEPPLNPISNRHRLLETMFETYNFAGAQVQIQAVLTLYAQGLVTGMVVDVGDGVTHIIPVIEGCSFPHLTKRLNVAGRDVTARLVDLLQRRGYALNRSADFDTVRDVKEQLCFVSADCKRDLQLARETTCQQRAYTLPDGRTIRVGSERFMAPEALFNPSLLDVESPGIAEQVFQCIQEMDVDNRASLYQHIVLSGGSTMLPGLTSRLDRDIKALYLQRVLKGDKEGLRNFKLKIDNPPLREHIVFSGGSVLADIMQSQDSFWVSRQEWQEDPHRAMKKCVRL</sequence>
<dbReference type="GO" id="GO:0005856">
    <property type="term" value="C:cytoskeleton"/>
    <property type="evidence" value="ECO:0007669"/>
    <property type="project" value="UniProtKB-SubCell"/>
</dbReference>
<keyword evidence="8" id="KW-1185">Reference proteome</keyword>
<dbReference type="SMART" id="SM00268">
    <property type="entry name" value="ACTIN"/>
    <property type="match status" value="1"/>
</dbReference>
<dbReference type="InterPro" id="IPR043129">
    <property type="entry name" value="ATPase_NBD"/>
</dbReference>
<evidence type="ECO:0000256" key="1">
    <source>
        <dbReference type="ARBA" id="ARBA00004245"/>
    </source>
</evidence>
<keyword evidence="5" id="KW-0206">Cytoskeleton</keyword>
<dbReference type="SUPFAM" id="SSF53067">
    <property type="entry name" value="Actin-like ATPase domain"/>
    <property type="match status" value="2"/>
</dbReference>
<dbReference type="KEGG" id="csl:COCSUDRAFT_12008"/>
<dbReference type="Proteomes" id="UP000007264">
    <property type="component" value="Unassembled WGS sequence"/>
</dbReference>
<organism evidence="7 8">
    <name type="scientific">Coccomyxa subellipsoidea (strain C-169)</name>
    <name type="common">Green microalga</name>
    <dbReference type="NCBI Taxonomy" id="574566"/>
    <lineage>
        <taxon>Eukaryota</taxon>
        <taxon>Viridiplantae</taxon>
        <taxon>Chlorophyta</taxon>
        <taxon>core chlorophytes</taxon>
        <taxon>Trebouxiophyceae</taxon>
        <taxon>Trebouxiophyceae incertae sedis</taxon>
        <taxon>Coccomyxaceae</taxon>
        <taxon>Coccomyxa</taxon>
        <taxon>Coccomyxa subellipsoidea</taxon>
    </lineage>
</organism>
<dbReference type="eggNOG" id="KOG0677">
    <property type="taxonomic scope" value="Eukaryota"/>
</dbReference>
<dbReference type="GeneID" id="17044607"/>
<dbReference type="FunFam" id="3.30.420.40:FF:000148">
    <property type="entry name" value="Actin, alpha skeletal muscle"/>
    <property type="match status" value="1"/>
</dbReference>
<dbReference type="STRING" id="574566.I0Z7H8"/>
<dbReference type="GO" id="GO:0005524">
    <property type="term" value="F:ATP binding"/>
    <property type="evidence" value="ECO:0007669"/>
    <property type="project" value="UniProtKB-KW"/>
</dbReference>
<dbReference type="FunFam" id="3.90.640.10:FF:000007">
    <property type="entry name" value="Actin like 7B"/>
    <property type="match status" value="1"/>
</dbReference>
<comment type="subcellular location">
    <subcellularLocation>
        <location evidence="1">Cytoplasm</location>
        <location evidence="1">Cytoskeleton</location>
    </subcellularLocation>
</comment>
<dbReference type="InterPro" id="IPR004000">
    <property type="entry name" value="Actin"/>
</dbReference>
<dbReference type="Gene3D" id="3.30.420.40">
    <property type="match status" value="2"/>
</dbReference>
<dbReference type="RefSeq" id="XP_005651141.1">
    <property type="nucleotide sequence ID" value="XM_005651084.1"/>
</dbReference>
<dbReference type="InterPro" id="IPR020902">
    <property type="entry name" value="Actin/actin-like_CS"/>
</dbReference>
<evidence type="ECO:0000313" key="7">
    <source>
        <dbReference type="EMBL" id="EIE26597.1"/>
    </source>
</evidence>
<dbReference type="PRINTS" id="PR00190">
    <property type="entry name" value="ACTIN"/>
</dbReference>
<name>I0Z7H8_COCSC</name>
<evidence type="ECO:0000256" key="2">
    <source>
        <dbReference type="ARBA" id="ARBA00022490"/>
    </source>
</evidence>
<keyword evidence="3" id="KW-0547">Nucleotide-binding</keyword>
<dbReference type="Pfam" id="PF00022">
    <property type="entry name" value="Actin"/>
    <property type="match status" value="1"/>
</dbReference>
<evidence type="ECO:0000313" key="8">
    <source>
        <dbReference type="Proteomes" id="UP000007264"/>
    </source>
</evidence>
<dbReference type="AlphaFoldDB" id="I0Z7H8"/>
<proteinExistence type="inferred from homology"/>
<evidence type="ECO:0000256" key="5">
    <source>
        <dbReference type="ARBA" id="ARBA00023212"/>
    </source>
</evidence>
<accession>I0Z7H8</accession>
<comment type="caution">
    <text evidence="7">The sequence shown here is derived from an EMBL/GenBank/DDBJ whole genome shotgun (WGS) entry which is preliminary data.</text>
</comment>
<evidence type="ECO:0000256" key="4">
    <source>
        <dbReference type="ARBA" id="ARBA00022840"/>
    </source>
</evidence>
<protein>
    <submittedName>
        <fullName evidence="7">Actin related protein 2</fullName>
    </submittedName>
</protein>
<keyword evidence="4" id="KW-0067">ATP-binding</keyword>
<keyword evidence="2" id="KW-0963">Cytoplasm</keyword>
<dbReference type="PANTHER" id="PTHR11937">
    <property type="entry name" value="ACTIN"/>
    <property type="match status" value="1"/>
</dbReference>
<comment type="similarity">
    <text evidence="6">Belongs to the actin family.</text>
</comment>